<feature type="domain" description="PNPLA" evidence="5">
    <location>
        <begin position="35"/>
        <end position="225"/>
    </location>
</feature>
<dbReference type="CDD" id="cd07205">
    <property type="entry name" value="Pat_PNPLA6_PNPLA7_NTE1_like"/>
    <property type="match status" value="1"/>
</dbReference>
<keyword evidence="3 4" id="KW-0443">Lipid metabolism</keyword>
<feature type="short sequence motif" description="GXSXG" evidence="4">
    <location>
        <begin position="66"/>
        <end position="70"/>
    </location>
</feature>
<evidence type="ECO:0000256" key="3">
    <source>
        <dbReference type="ARBA" id="ARBA00023098"/>
    </source>
</evidence>
<accession>A0ABS1WGI5</accession>
<feature type="active site" description="Nucleophile" evidence="4">
    <location>
        <position position="68"/>
    </location>
</feature>
<dbReference type="EMBL" id="JAEMEF010000001">
    <property type="protein sequence ID" value="MBL7558239.1"/>
    <property type="molecule type" value="Genomic_DNA"/>
</dbReference>
<dbReference type="PANTHER" id="PTHR14226:SF29">
    <property type="entry name" value="NEUROPATHY TARGET ESTERASE SWS"/>
    <property type="match status" value="1"/>
</dbReference>
<keyword evidence="7" id="KW-1185">Reference proteome</keyword>
<evidence type="ECO:0000259" key="5">
    <source>
        <dbReference type="PROSITE" id="PS51635"/>
    </source>
</evidence>
<evidence type="ECO:0000313" key="6">
    <source>
        <dbReference type="EMBL" id="MBL7558239.1"/>
    </source>
</evidence>
<dbReference type="InterPro" id="IPR050301">
    <property type="entry name" value="NTE"/>
</dbReference>
<dbReference type="SUPFAM" id="SSF52151">
    <property type="entry name" value="FabD/lysophospholipase-like"/>
    <property type="match status" value="1"/>
</dbReference>
<feature type="short sequence motif" description="DGA/G" evidence="4">
    <location>
        <begin position="212"/>
        <end position="214"/>
    </location>
</feature>
<dbReference type="PANTHER" id="PTHR14226">
    <property type="entry name" value="NEUROPATHY TARGET ESTERASE/SWISS CHEESE D.MELANOGASTER"/>
    <property type="match status" value="1"/>
</dbReference>
<evidence type="ECO:0000256" key="1">
    <source>
        <dbReference type="ARBA" id="ARBA00022801"/>
    </source>
</evidence>
<evidence type="ECO:0000313" key="7">
    <source>
        <dbReference type="Proteomes" id="UP000605013"/>
    </source>
</evidence>
<reference evidence="6 7" key="1">
    <citation type="submission" date="2020-12" db="EMBL/GenBank/DDBJ databases">
        <title>Olleya sediminilitoris sp. nov., isolated from a tidal flat.</title>
        <authorList>
            <person name="Park S."/>
            <person name="Yoon J.-H."/>
        </authorList>
    </citation>
    <scope>NUCLEOTIDE SEQUENCE [LARGE SCALE GENOMIC DNA]</scope>
    <source>
        <strain evidence="6 7">YSTF-M6</strain>
    </source>
</reference>
<organism evidence="6 7">
    <name type="scientific">Olleya sediminilitoris</name>
    <dbReference type="NCBI Taxonomy" id="2795739"/>
    <lineage>
        <taxon>Bacteria</taxon>
        <taxon>Pseudomonadati</taxon>
        <taxon>Bacteroidota</taxon>
        <taxon>Flavobacteriia</taxon>
        <taxon>Flavobacteriales</taxon>
        <taxon>Flavobacteriaceae</taxon>
    </lineage>
</organism>
<protein>
    <submittedName>
        <fullName evidence="6">Patatin-like phospholipase family protein</fullName>
    </submittedName>
</protein>
<name>A0ABS1WGI5_9FLAO</name>
<evidence type="ECO:0000256" key="4">
    <source>
        <dbReference type="PROSITE-ProRule" id="PRU01161"/>
    </source>
</evidence>
<evidence type="ECO:0000256" key="2">
    <source>
        <dbReference type="ARBA" id="ARBA00022963"/>
    </source>
</evidence>
<feature type="short sequence motif" description="GXGXXG" evidence="4">
    <location>
        <begin position="39"/>
        <end position="44"/>
    </location>
</feature>
<keyword evidence="1 4" id="KW-0378">Hydrolase</keyword>
<dbReference type="Proteomes" id="UP000605013">
    <property type="component" value="Unassembled WGS sequence"/>
</dbReference>
<dbReference type="InterPro" id="IPR016035">
    <property type="entry name" value="Acyl_Trfase/lysoPLipase"/>
</dbReference>
<dbReference type="InterPro" id="IPR002641">
    <property type="entry name" value="PNPLA_dom"/>
</dbReference>
<keyword evidence="2 4" id="KW-0442">Lipid degradation</keyword>
<proteinExistence type="predicted"/>
<feature type="active site" description="Proton acceptor" evidence="4">
    <location>
        <position position="212"/>
    </location>
</feature>
<dbReference type="PROSITE" id="PS51635">
    <property type="entry name" value="PNPLA"/>
    <property type="match status" value="1"/>
</dbReference>
<gene>
    <name evidence="6" type="ORF">JAO71_00375</name>
</gene>
<sequence>MKQYLIIIVICLTVFNTINAQQKMDSIPVNPKVGLVLSGGGAKGFAHIGVLKVIDSLDIKVDYVAGTSMGAIIGSLYASGYSGKQLDSIFKTVNFDDLISDNIPRSAKSTYEREISERYAITLPFDHLKVKLPSALSKGQNIFNLLTKLMLHVSDQNDFSKLPIPFFCIATNVETGQQVILDEGNLPQAVRASGTFPSLFKPVEIDEDLLIDGGVVNNYPLKELKEKGVDVIIGVDVQDGLANRTDLSSAPQILFQINNFRTINDMKKKSKKTDIYIKPDITKFTVVSFDDGRQIIENGLKAAMQNIEDLKQLQSKQHTKPSKKHVANTPDSLQINYIETHGMERYTRSYILGKLKIRPYSKIAYKDLFEGTNNIVGTNNFDSFFYELKPEQGNAYKLVTKVTETKKTTFLKLGLHYDDLYKSAILANITKNRFLLKNDVASLDLIIGDHVRYNFDYFIDKGIYWSVGLKSRYNEFNQGVVADAFLTPTESLSSGLNKIDAELSDFNTQFYVQTLFRNDLALSLGVEHKKLKVTTETILSSDNQTETVFENSNYVSLFGALKFDTYDSKYFPTNGMFFSAEGNYYLYSTDFSSSFSPFTILKAELGYAFKATDKLSLNITTDGGFKINPKANQFLDFVLGGYGNNFINNFKPFYGYDFLSISADSYLKSRIDLDYHFLPKNHLIFSANFANVEDRMFDSTDWFSLPDYSGFALGYSLESFLGPIEAKYSYSPDTKQSYWFFNLGYWF</sequence>
<dbReference type="Pfam" id="PF19143">
    <property type="entry name" value="Omp85_2"/>
    <property type="match status" value="1"/>
</dbReference>
<comment type="caution">
    <text evidence="6">The sequence shown here is derived from an EMBL/GenBank/DDBJ whole genome shotgun (WGS) entry which is preliminary data.</text>
</comment>
<dbReference type="RefSeq" id="WP_116823616.1">
    <property type="nucleotide sequence ID" value="NZ_JAEMEF010000001.1"/>
</dbReference>
<dbReference type="Gene3D" id="3.40.1090.10">
    <property type="entry name" value="Cytosolic phospholipase A2 catalytic domain"/>
    <property type="match status" value="1"/>
</dbReference>
<dbReference type="Pfam" id="PF01734">
    <property type="entry name" value="Patatin"/>
    <property type="match status" value="1"/>
</dbReference>
<dbReference type="InterPro" id="IPR043864">
    <property type="entry name" value="Omp85-like_dom"/>
</dbReference>